<organism evidence="2 3">
    <name type="scientific">Mesobacillus subterraneus</name>
    <dbReference type="NCBI Taxonomy" id="285983"/>
    <lineage>
        <taxon>Bacteria</taxon>
        <taxon>Bacillati</taxon>
        <taxon>Bacillota</taxon>
        <taxon>Bacilli</taxon>
        <taxon>Bacillales</taxon>
        <taxon>Bacillaceae</taxon>
        <taxon>Mesobacillus</taxon>
    </lineage>
</organism>
<feature type="transmembrane region" description="Helical" evidence="1">
    <location>
        <begin position="85"/>
        <end position="107"/>
    </location>
</feature>
<accession>A0A427TX26</accession>
<evidence type="ECO:0000313" key="2">
    <source>
        <dbReference type="EMBL" id="RSD28840.1"/>
    </source>
</evidence>
<dbReference type="AlphaFoldDB" id="A0A427TX26"/>
<keyword evidence="1" id="KW-0472">Membrane</keyword>
<dbReference type="OrthoDB" id="2888631at2"/>
<protein>
    <submittedName>
        <fullName evidence="2">Uncharacterized protein</fullName>
    </submittedName>
</protein>
<evidence type="ECO:0000313" key="3">
    <source>
        <dbReference type="Proteomes" id="UP000279911"/>
    </source>
</evidence>
<keyword evidence="1" id="KW-1133">Transmembrane helix</keyword>
<feature type="transmembrane region" description="Helical" evidence="1">
    <location>
        <begin position="12"/>
        <end position="28"/>
    </location>
</feature>
<dbReference type="RefSeq" id="WP_125478802.1">
    <property type="nucleotide sequence ID" value="NZ_RSFW01000006.1"/>
</dbReference>
<sequence length="113" mass="13140">MLIRMHEYRLWLLSYLIALIGVSITPLFDSVTVTSGYDLSKHRLGLPLPIIEQHTSLEPLPDAFPFELGFVSPQEHPTELLRGNYLLLVFLAWFIVYFSFFAIKWIIGKIQFK</sequence>
<comment type="caution">
    <text evidence="2">The sequence shown here is derived from an EMBL/GenBank/DDBJ whole genome shotgun (WGS) entry which is preliminary data.</text>
</comment>
<dbReference type="EMBL" id="RSFW01000006">
    <property type="protein sequence ID" value="RSD28840.1"/>
    <property type="molecule type" value="Genomic_DNA"/>
</dbReference>
<gene>
    <name evidence="2" type="ORF">EJA10_04530</name>
</gene>
<evidence type="ECO:0000256" key="1">
    <source>
        <dbReference type="SAM" id="Phobius"/>
    </source>
</evidence>
<reference evidence="3" key="1">
    <citation type="submission" date="2018-12" db="EMBL/GenBank/DDBJ databases">
        <title>Bacillus chawlae sp. nov., Bacillus glennii sp. nov., and Bacillus saganii sp. nov. Isolated from the Vehicle Assembly Building at Kennedy Space Center where the Viking Spacecraft were Assembled.</title>
        <authorList>
            <person name="Seuylemezian A."/>
            <person name="Vaishampayan P."/>
        </authorList>
    </citation>
    <scope>NUCLEOTIDE SEQUENCE [LARGE SCALE GENOMIC DNA]</scope>
    <source>
        <strain evidence="3">DSM 13966</strain>
    </source>
</reference>
<keyword evidence="1" id="KW-0812">Transmembrane</keyword>
<dbReference type="Proteomes" id="UP000279911">
    <property type="component" value="Unassembled WGS sequence"/>
</dbReference>
<name>A0A427TX26_9BACI</name>
<proteinExistence type="predicted"/>